<dbReference type="Gramene" id="AET7Gv20613900.3">
    <property type="protein sequence ID" value="AET7Gv20613900.3"/>
    <property type="gene ID" value="AET7Gv20613900"/>
</dbReference>
<name>A0A453RKN7_AEGTS</name>
<dbReference type="OMA" id="VVSSCTM"/>
<dbReference type="AlphaFoldDB" id="A0A453RKN7"/>
<dbReference type="KEGG" id="ats:109785617"/>
<dbReference type="PANTHER" id="PTHR47482">
    <property type="entry name" value="OS11G0632001 PROTEIN"/>
    <property type="match status" value="1"/>
</dbReference>
<reference evidence="2" key="5">
    <citation type="journal article" date="2021" name="G3 (Bethesda)">
        <title>Aegilops tauschii genome assembly Aet v5.0 features greater sequence contiguity and improved annotation.</title>
        <authorList>
            <person name="Wang L."/>
            <person name="Zhu T."/>
            <person name="Rodriguez J.C."/>
            <person name="Deal K.R."/>
            <person name="Dubcovsky J."/>
            <person name="McGuire P.E."/>
            <person name="Lux T."/>
            <person name="Spannagl M."/>
            <person name="Mayer K.F.X."/>
            <person name="Baldrich P."/>
            <person name="Meyers B.C."/>
            <person name="Huo N."/>
            <person name="Gu Y.Q."/>
            <person name="Zhou H."/>
            <person name="Devos K.M."/>
            <person name="Bennetzen J.L."/>
            <person name="Unver T."/>
            <person name="Budak H."/>
            <person name="Gulick P.J."/>
            <person name="Galiba G."/>
            <person name="Kalapos B."/>
            <person name="Nelson D.R."/>
            <person name="Li P."/>
            <person name="You F.M."/>
            <person name="Luo M.C."/>
            <person name="Dvorak J."/>
        </authorList>
    </citation>
    <scope>NUCLEOTIDE SEQUENCE [LARGE SCALE GENOMIC DNA]</scope>
    <source>
        <strain evidence="2">cv. AL8/78</strain>
    </source>
</reference>
<dbReference type="PANTHER" id="PTHR47482:SF5">
    <property type="entry name" value="FAR1 DOMAIN-CONTAINING PROTEIN"/>
    <property type="match status" value="1"/>
</dbReference>
<evidence type="ECO:0000313" key="2">
    <source>
        <dbReference type="EnsemblPlants" id="AET7Gv20613900.3"/>
    </source>
</evidence>
<reference evidence="3" key="1">
    <citation type="journal article" date="2014" name="Science">
        <title>Ancient hybridizations among the ancestral genomes of bread wheat.</title>
        <authorList>
            <consortium name="International Wheat Genome Sequencing Consortium,"/>
            <person name="Marcussen T."/>
            <person name="Sandve S.R."/>
            <person name="Heier L."/>
            <person name="Spannagl M."/>
            <person name="Pfeifer M."/>
            <person name="Jakobsen K.S."/>
            <person name="Wulff B.B."/>
            <person name="Steuernagel B."/>
            <person name="Mayer K.F."/>
            <person name="Olsen O.A."/>
        </authorList>
    </citation>
    <scope>NUCLEOTIDE SEQUENCE [LARGE SCALE GENOMIC DNA]</scope>
    <source>
        <strain evidence="3">cv. AL8/78</strain>
    </source>
</reference>
<dbReference type="RefSeq" id="XP_020199799.1">
    <property type="nucleotide sequence ID" value="XM_020344210.3"/>
</dbReference>
<accession>A0A453RKN7</accession>
<dbReference type="Proteomes" id="UP000015105">
    <property type="component" value="Chromosome 7D"/>
</dbReference>
<dbReference type="EnsemblPlants" id="AET7Gv20613900.2">
    <property type="protein sequence ID" value="AET7Gv20613900.2"/>
    <property type="gene ID" value="AET7Gv20613900"/>
</dbReference>
<dbReference type="OrthoDB" id="692211at2759"/>
<protein>
    <submittedName>
        <fullName evidence="2">Uncharacterized protein</fullName>
    </submittedName>
</protein>
<dbReference type="GeneID" id="109785617"/>
<proteinExistence type="predicted"/>
<feature type="region of interest" description="Disordered" evidence="1">
    <location>
        <begin position="196"/>
        <end position="224"/>
    </location>
</feature>
<reference evidence="2" key="4">
    <citation type="submission" date="2019-03" db="UniProtKB">
        <authorList>
            <consortium name="EnsemblPlants"/>
        </authorList>
    </citation>
    <scope>IDENTIFICATION</scope>
</reference>
<keyword evidence="3" id="KW-1185">Reference proteome</keyword>
<dbReference type="Gramene" id="AET7Gv20613900.2">
    <property type="protein sequence ID" value="AET7Gv20613900.2"/>
    <property type="gene ID" value="AET7Gv20613900"/>
</dbReference>
<dbReference type="EnsemblPlants" id="AET7Gv20613900.3">
    <property type="protein sequence ID" value="AET7Gv20613900.3"/>
    <property type="gene ID" value="AET7Gv20613900"/>
</dbReference>
<organism evidence="2 3">
    <name type="scientific">Aegilops tauschii subsp. strangulata</name>
    <name type="common">Goatgrass</name>
    <dbReference type="NCBI Taxonomy" id="200361"/>
    <lineage>
        <taxon>Eukaryota</taxon>
        <taxon>Viridiplantae</taxon>
        <taxon>Streptophyta</taxon>
        <taxon>Embryophyta</taxon>
        <taxon>Tracheophyta</taxon>
        <taxon>Spermatophyta</taxon>
        <taxon>Magnoliopsida</taxon>
        <taxon>Liliopsida</taxon>
        <taxon>Poales</taxon>
        <taxon>Poaceae</taxon>
        <taxon>BOP clade</taxon>
        <taxon>Pooideae</taxon>
        <taxon>Triticodae</taxon>
        <taxon>Triticeae</taxon>
        <taxon>Triticinae</taxon>
        <taxon>Aegilops</taxon>
    </lineage>
</organism>
<sequence>MQWRMRRRAFWAGAATLCPIRPLARPIRPSDRSRRACVSWIKGWAWLMASFPGRPATPSALEAVRRVGRPQWRGGFVHDIQFWGRGDESPAVVSSCTMQSLRHSGPALANTTIRVGWKRRPRGPRAPDERAVVADRVPPLEAAIRGFADRGTDVGVNPVLGTIFDSLVEAYEFYNLYSWEVGFGIRYGKSRQNVNGTSSPRLGAPRAQDQWQQWRGAAETTRRR</sequence>
<reference evidence="2" key="3">
    <citation type="journal article" date="2017" name="Nature">
        <title>Genome sequence of the progenitor of the wheat D genome Aegilops tauschii.</title>
        <authorList>
            <person name="Luo M.C."/>
            <person name="Gu Y.Q."/>
            <person name="Puiu D."/>
            <person name="Wang H."/>
            <person name="Twardziok S.O."/>
            <person name="Deal K.R."/>
            <person name="Huo N."/>
            <person name="Zhu T."/>
            <person name="Wang L."/>
            <person name="Wang Y."/>
            <person name="McGuire P.E."/>
            <person name="Liu S."/>
            <person name="Long H."/>
            <person name="Ramasamy R.K."/>
            <person name="Rodriguez J.C."/>
            <person name="Van S.L."/>
            <person name="Yuan L."/>
            <person name="Wang Z."/>
            <person name="Xia Z."/>
            <person name="Xiao L."/>
            <person name="Anderson O.D."/>
            <person name="Ouyang S."/>
            <person name="Liang Y."/>
            <person name="Zimin A.V."/>
            <person name="Pertea G."/>
            <person name="Qi P."/>
            <person name="Bennetzen J.L."/>
            <person name="Dai X."/>
            <person name="Dawson M.W."/>
            <person name="Muller H.G."/>
            <person name="Kugler K."/>
            <person name="Rivarola-Duarte L."/>
            <person name="Spannagl M."/>
            <person name="Mayer K.F.X."/>
            <person name="Lu F.H."/>
            <person name="Bevan M.W."/>
            <person name="Leroy P."/>
            <person name="Li P."/>
            <person name="You F.M."/>
            <person name="Sun Q."/>
            <person name="Liu Z."/>
            <person name="Lyons E."/>
            <person name="Wicker T."/>
            <person name="Salzberg S.L."/>
            <person name="Devos K.M."/>
            <person name="Dvorak J."/>
        </authorList>
    </citation>
    <scope>NUCLEOTIDE SEQUENCE [LARGE SCALE GENOMIC DNA]</scope>
    <source>
        <strain evidence="2">cv. AL8/78</strain>
    </source>
</reference>
<evidence type="ECO:0000256" key="1">
    <source>
        <dbReference type="SAM" id="MobiDB-lite"/>
    </source>
</evidence>
<reference evidence="3" key="2">
    <citation type="journal article" date="2017" name="Nat. Plants">
        <title>The Aegilops tauschii genome reveals multiple impacts of transposons.</title>
        <authorList>
            <person name="Zhao G."/>
            <person name="Zou C."/>
            <person name="Li K."/>
            <person name="Wang K."/>
            <person name="Li T."/>
            <person name="Gao L."/>
            <person name="Zhang X."/>
            <person name="Wang H."/>
            <person name="Yang Z."/>
            <person name="Liu X."/>
            <person name="Jiang W."/>
            <person name="Mao L."/>
            <person name="Kong X."/>
            <person name="Jiao Y."/>
            <person name="Jia J."/>
        </authorList>
    </citation>
    <scope>NUCLEOTIDE SEQUENCE [LARGE SCALE GENOMIC DNA]</scope>
    <source>
        <strain evidence="3">cv. AL8/78</strain>
    </source>
</reference>
<evidence type="ECO:0000313" key="3">
    <source>
        <dbReference type="Proteomes" id="UP000015105"/>
    </source>
</evidence>